<protein>
    <recommendedName>
        <fullName evidence="1">HTH OST-type domain-containing protein</fullName>
    </recommendedName>
</protein>
<evidence type="ECO:0000313" key="2">
    <source>
        <dbReference type="EMBL" id="PXF63622.1"/>
    </source>
</evidence>
<dbReference type="Proteomes" id="UP000247689">
    <property type="component" value="Unassembled WGS sequence"/>
</dbReference>
<evidence type="ECO:0000313" key="3">
    <source>
        <dbReference type="Proteomes" id="UP000247689"/>
    </source>
</evidence>
<reference evidence="2 3" key="1">
    <citation type="submission" date="2018-05" db="EMBL/GenBank/DDBJ databases">
        <title>Kangiella spongicola genome sequence.</title>
        <authorList>
            <person name="Maclea K.S."/>
            <person name="Goen A.E."/>
            <person name="Kelley C."/>
            <person name="Underriner A."/>
            <person name="Silverwood T."/>
            <person name="Trachtenberg A.M."/>
        </authorList>
    </citation>
    <scope>NUCLEOTIDE SEQUENCE [LARGE SCALE GENOMIC DNA]</scope>
    <source>
        <strain evidence="2 3">ATCC BAA-2076</strain>
    </source>
</reference>
<dbReference type="GO" id="GO:0004540">
    <property type="term" value="F:RNA nuclease activity"/>
    <property type="evidence" value="ECO:0007669"/>
    <property type="project" value="InterPro"/>
</dbReference>
<dbReference type="Gene3D" id="3.40.50.1010">
    <property type="entry name" value="5'-nuclease"/>
    <property type="match status" value="1"/>
</dbReference>
<name>A0A318D2X4_9GAMM</name>
<dbReference type="PROSITE" id="PS51644">
    <property type="entry name" value="HTH_OST"/>
    <property type="match status" value="1"/>
</dbReference>
<organism evidence="2 3">
    <name type="scientific">Kangiella spongicola</name>
    <dbReference type="NCBI Taxonomy" id="796379"/>
    <lineage>
        <taxon>Bacteria</taxon>
        <taxon>Pseudomonadati</taxon>
        <taxon>Pseudomonadota</taxon>
        <taxon>Gammaproteobacteria</taxon>
        <taxon>Kangiellales</taxon>
        <taxon>Kangiellaceae</taxon>
        <taxon>Kangiella</taxon>
    </lineage>
</organism>
<dbReference type="InterPro" id="IPR041966">
    <property type="entry name" value="LOTUS-like"/>
</dbReference>
<comment type="caution">
    <text evidence="2">The sequence shown here is derived from an EMBL/GenBank/DDBJ whole genome shotgun (WGS) entry which is preliminary data.</text>
</comment>
<dbReference type="CDD" id="cd10146">
    <property type="entry name" value="LabA_like_C"/>
    <property type="match status" value="1"/>
</dbReference>
<sequence>MSQEKLIALFIDTDNVSNKYIDLILSDLASHGRVVIRKAYGNWTKDGLKGWIELLPEHAIQPIQQFDLTKGKNATDMAMAIDVMDVLFTKEVDIFCLVTSDCDFTPLSMRLINEGKLVFGYGESKTKDVFKNSCSRFLVLDSKLDSEQSQRTNPSKLKQDTKLISLIRDAIDLNSDDKGWASLGPIGSFITNKSSIDIRNYGYKKLSDLIKVIDLFKTKKVGNQILVKDIKNEDSEV</sequence>
<gene>
    <name evidence="2" type="ORF">DL796_00250</name>
</gene>
<dbReference type="Gene3D" id="3.30.420.610">
    <property type="entry name" value="LOTUS domain-like"/>
    <property type="match status" value="1"/>
</dbReference>
<proteinExistence type="predicted"/>
<dbReference type="PANTHER" id="PTHR35811:SF1">
    <property type="entry name" value="HTH OST-TYPE DOMAIN-CONTAINING PROTEIN"/>
    <property type="match status" value="1"/>
</dbReference>
<dbReference type="OrthoDB" id="9783963at2"/>
<dbReference type="InterPro" id="IPR021139">
    <property type="entry name" value="NYN"/>
</dbReference>
<dbReference type="EMBL" id="QICH01000001">
    <property type="protein sequence ID" value="PXF63622.1"/>
    <property type="molecule type" value="Genomic_DNA"/>
</dbReference>
<feature type="domain" description="HTH OST-type" evidence="1">
    <location>
        <begin position="159"/>
        <end position="232"/>
    </location>
</feature>
<dbReference type="InterPro" id="IPR025605">
    <property type="entry name" value="OST-HTH/LOTUS_dom"/>
</dbReference>
<dbReference type="Pfam" id="PF01936">
    <property type="entry name" value="NYN"/>
    <property type="match status" value="1"/>
</dbReference>
<dbReference type="CDD" id="cd11297">
    <property type="entry name" value="PIN_LabA-like_N_1"/>
    <property type="match status" value="1"/>
</dbReference>
<dbReference type="RefSeq" id="WP_110198890.1">
    <property type="nucleotide sequence ID" value="NZ_QICH01000001.1"/>
</dbReference>
<dbReference type="Pfam" id="PF12872">
    <property type="entry name" value="OST-HTH"/>
    <property type="match status" value="1"/>
</dbReference>
<accession>A0A318D2X4</accession>
<dbReference type="PANTHER" id="PTHR35811">
    <property type="entry name" value="SLR1870 PROTEIN"/>
    <property type="match status" value="1"/>
</dbReference>
<evidence type="ECO:0000259" key="1">
    <source>
        <dbReference type="PROSITE" id="PS51644"/>
    </source>
</evidence>
<dbReference type="AlphaFoldDB" id="A0A318D2X4"/>
<keyword evidence="3" id="KW-1185">Reference proteome</keyword>